<dbReference type="Proteomes" id="UP001165960">
    <property type="component" value="Unassembled WGS sequence"/>
</dbReference>
<accession>A0ACC2UN41</accession>
<reference evidence="1" key="1">
    <citation type="submission" date="2022-04" db="EMBL/GenBank/DDBJ databases">
        <title>Genome of the entomopathogenic fungus Entomophthora muscae.</title>
        <authorList>
            <person name="Elya C."/>
            <person name="Lovett B.R."/>
            <person name="Lee E."/>
            <person name="Macias A.M."/>
            <person name="Hajek A.E."/>
            <person name="De Bivort B.L."/>
            <person name="Kasson M.T."/>
            <person name="De Fine Licht H.H."/>
            <person name="Stajich J.E."/>
        </authorList>
    </citation>
    <scope>NUCLEOTIDE SEQUENCE</scope>
    <source>
        <strain evidence="1">Berkeley</strain>
    </source>
</reference>
<evidence type="ECO:0000313" key="1">
    <source>
        <dbReference type="EMBL" id="KAJ9088539.1"/>
    </source>
</evidence>
<comment type="caution">
    <text evidence="1">The sequence shown here is derived from an EMBL/GenBank/DDBJ whole genome shotgun (WGS) entry which is preliminary data.</text>
</comment>
<protein>
    <submittedName>
        <fullName evidence="1">Uncharacterized protein</fullName>
    </submittedName>
</protein>
<proteinExistence type="predicted"/>
<dbReference type="EMBL" id="QTSX02000110">
    <property type="protein sequence ID" value="KAJ9088539.1"/>
    <property type="molecule type" value="Genomic_DNA"/>
</dbReference>
<sequence length="310" mass="35139">MKLVLVGLVARAVCFDDEPSIWSDLGKLNRQVPIKEFPNPRFSGMSDVSTLQQRFMDAAISYCSHKHVFGFPCICDSSYKESEVIVNKQSKSVVVVAINQKTQRIVISYRPTMAWQNWKDNVAYSLVHMPNTPIGAQVHQGFYRYYNSTIFKSTACVRRLLRDTRYKTYPIQIVGYSLGAAVAIVSLPGWVEILDTLRDTRGLEVIAYAGPRPGNEMLAEYLASFRVPITRYTNRNDIVSHLPPRSLGFVHVGHEIHEKANKDGKSTFINCDDHFDEDPACSYGTEGSYSARRHMLPFNKFVPLPPFCMD</sequence>
<organism evidence="1 2">
    <name type="scientific">Entomophthora muscae</name>
    <dbReference type="NCBI Taxonomy" id="34485"/>
    <lineage>
        <taxon>Eukaryota</taxon>
        <taxon>Fungi</taxon>
        <taxon>Fungi incertae sedis</taxon>
        <taxon>Zoopagomycota</taxon>
        <taxon>Entomophthoromycotina</taxon>
        <taxon>Entomophthoromycetes</taxon>
        <taxon>Entomophthorales</taxon>
        <taxon>Entomophthoraceae</taxon>
        <taxon>Entomophthora</taxon>
    </lineage>
</organism>
<gene>
    <name evidence="1" type="ORF">DSO57_1022150</name>
</gene>
<evidence type="ECO:0000313" key="2">
    <source>
        <dbReference type="Proteomes" id="UP001165960"/>
    </source>
</evidence>
<name>A0ACC2UN41_9FUNG</name>
<keyword evidence="2" id="KW-1185">Reference proteome</keyword>